<dbReference type="GO" id="GO:0019005">
    <property type="term" value="C:SCF ubiquitin ligase complex"/>
    <property type="evidence" value="ECO:0007669"/>
    <property type="project" value="TreeGrafter"/>
</dbReference>
<organism evidence="4 5">
    <name type="scientific">Cafeteria roenbergensis</name>
    <name type="common">Marine flagellate</name>
    <dbReference type="NCBI Taxonomy" id="33653"/>
    <lineage>
        <taxon>Eukaryota</taxon>
        <taxon>Sar</taxon>
        <taxon>Stramenopiles</taxon>
        <taxon>Bigyra</taxon>
        <taxon>Opalozoa</taxon>
        <taxon>Bicosoecida</taxon>
        <taxon>Cafeteriaceae</taxon>
        <taxon>Cafeteria</taxon>
    </lineage>
</organism>
<dbReference type="EMBL" id="VLTO01000039">
    <property type="protein sequence ID" value="KAA0172981.1"/>
    <property type="molecule type" value="Genomic_DNA"/>
</dbReference>
<dbReference type="InterPro" id="IPR036047">
    <property type="entry name" value="F-box-like_dom_sf"/>
</dbReference>
<feature type="domain" description="F-box" evidence="2">
    <location>
        <begin position="42"/>
        <end position="78"/>
    </location>
</feature>
<evidence type="ECO:0000313" key="4">
    <source>
        <dbReference type="EMBL" id="KAA0172981.1"/>
    </source>
</evidence>
<sequence>MRGRRGLPGRPEQAWSGTAPLALGRSAASGLRIPGARGWSAMSVFSFLPLDERVRLRVVSQLWRRALDDDRNWRAVDFAVMGPAPGRVVPPLMKWALEAHGADMHDLSTRGCFVGDAVLQQVGARCHNLEVLIVDEPPPDRMDEPASIAALSAPANVTEVGLAALAGCHQLTRLDASRCSAPPAALRALASALPFLAYVKLGGPGFTDSHAAALVPAGRDMLALDLSGSPVSDIALRTVATHCPRLRMLNCEGSAGVTELGLSSLVYGCRELRILLVSGCVELGDKALEDIASACSQLHRLDAARLPRITNTGVERLADACEALESVSLLGCPGVTADGLAAIVSDCLQLRQLAVDGVGLHSVVDELAPQGLGLTALTVRRCGGLTDTSAAALASSCPSVTSLDLSDSPLVGFTHLAAGALVHRLRSLHSLTLAGCGVADQSLAFFPAARPRLATLDLSRNPGITDVGVELALRACAPTLTSLSLAGCNAGPSAAALISASGAPLTRLDLRMCPRINDAAVTAVLGGCGSTLESLLIGVDGPTVRAATSPAVVAEALPAVSEYAVPLEIAMPAVQSAGAAAGGGGQHLPSGAAAGSLAPGAGGAGPASGAAAGGTGTGTGTGSGSAASGGGGGAGNAGGAAGSEDGKRRRRRKKKRGGGGGGGGEGTGSSAPSQAPSAAAQSKDAAAASSHVGSSASVCSAPSTSASTAPVSAAAKKRARRRRRAAAKSGRSAGAVRMPLGDGAAEAVAALCPRLLSLHMAGCEALTAEGIAALETAACRLCITDAHLGANPAVTAAAARRLLAAWPNLRILSVPECGGAAGAAAESAAAAAAAGGAAPAEVDLGEVAITVAAAAALEAEARAGTPDAVVDVLPPRWGPPEPVRPPPGSIVAPVGPLPPPGMGLGESCSSDADAHDDYERDLAVEREHNAIMESAAGAASTVSAAVSQFAEEAGNGHSH</sequence>
<evidence type="ECO:0000259" key="2">
    <source>
        <dbReference type="Pfam" id="PF12937"/>
    </source>
</evidence>
<feature type="compositionally biased region" description="Basic residues" evidence="1">
    <location>
        <begin position="715"/>
        <end position="726"/>
    </location>
</feature>
<dbReference type="InterPro" id="IPR057207">
    <property type="entry name" value="FBXL15_LRR"/>
</dbReference>
<dbReference type="PANTHER" id="PTHR13318">
    <property type="entry name" value="PARTNER OF PAIRED, ISOFORM B-RELATED"/>
    <property type="match status" value="1"/>
</dbReference>
<feature type="compositionally biased region" description="Gly residues" evidence="1">
    <location>
        <begin position="658"/>
        <end position="667"/>
    </location>
</feature>
<reference evidence="4 5" key="1">
    <citation type="submission" date="2019-07" db="EMBL/GenBank/DDBJ databases">
        <title>Genomes of Cafeteria roenbergensis.</title>
        <authorList>
            <person name="Fischer M.G."/>
            <person name="Hackl T."/>
            <person name="Roman M."/>
        </authorList>
    </citation>
    <scope>NUCLEOTIDE SEQUENCE [LARGE SCALE GENOMIC DNA]</scope>
    <source>
        <strain evidence="4 5">E4-10P</strain>
    </source>
</reference>
<dbReference type="Pfam" id="PF12937">
    <property type="entry name" value="F-box-like"/>
    <property type="match status" value="1"/>
</dbReference>
<evidence type="ECO:0000313" key="5">
    <source>
        <dbReference type="Proteomes" id="UP000322899"/>
    </source>
</evidence>
<comment type="caution">
    <text evidence="4">The sequence shown here is derived from an EMBL/GenBank/DDBJ whole genome shotgun (WGS) entry which is preliminary data.</text>
</comment>
<gene>
    <name evidence="4" type="ORF">FNF27_05472</name>
</gene>
<dbReference type="OrthoDB" id="550575at2759"/>
<dbReference type="InterPro" id="IPR006553">
    <property type="entry name" value="Leu-rich_rpt_Cys-con_subtyp"/>
</dbReference>
<dbReference type="SUPFAM" id="SSF81383">
    <property type="entry name" value="F-box domain"/>
    <property type="match status" value="1"/>
</dbReference>
<feature type="compositionally biased region" description="Low complexity" evidence="1">
    <location>
        <begin position="669"/>
        <end position="714"/>
    </location>
</feature>
<dbReference type="Proteomes" id="UP000322899">
    <property type="component" value="Unassembled WGS sequence"/>
</dbReference>
<dbReference type="SMART" id="SM00367">
    <property type="entry name" value="LRR_CC"/>
    <property type="match status" value="11"/>
</dbReference>
<dbReference type="InterPro" id="IPR032675">
    <property type="entry name" value="LRR_dom_sf"/>
</dbReference>
<feature type="compositionally biased region" description="Basic residues" evidence="1">
    <location>
        <begin position="648"/>
        <end position="657"/>
    </location>
</feature>
<protein>
    <submittedName>
        <fullName evidence="4">Uncharacterized protein</fullName>
    </submittedName>
</protein>
<accession>A0A5A8EAP3</accession>
<feature type="region of interest" description="Disordered" evidence="1">
    <location>
        <begin position="598"/>
        <end position="733"/>
    </location>
</feature>
<proteinExistence type="predicted"/>
<dbReference type="Pfam" id="PF25372">
    <property type="entry name" value="DUF7885"/>
    <property type="match status" value="1"/>
</dbReference>
<dbReference type="Gene3D" id="3.80.10.10">
    <property type="entry name" value="Ribonuclease Inhibitor"/>
    <property type="match status" value="4"/>
</dbReference>
<name>A0A5A8EAP3_CAFRO</name>
<dbReference type="SUPFAM" id="SSF52047">
    <property type="entry name" value="RNI-like"/>
    <property type="match status" value="2"/>
</dbReference>
<dbReference type="AlphaFoldDB" id="A0A5A8EAP3"/>
<feature type="compositionally biased region" description="Gly residues" evidence="1">
    <location>
        <begin position="600"/>
        <end position="641"/>
    </location>
</feature>
<dbReference type="PANTHER" id="PTHR13318:SF190">
    <property type="entry name" value="PARTNER OF PAIRED, ISOFORM B"/>
    <property type="match status" value="1"/>
</dbReference>
<dbReference type="GO" id="GO:0031146">
    <property type="term" value="P:SCF-dependent proteasomal ubiquitin-dependent protein catabolic process"/>
    <property type="evidence" value="ECO:0007669"/>
    <property type="project" value="TreeGrafter"/>
</dbReference>
<evidence type="ECO:0000259" key="3">
    <source>
        <dbReference type="Pfam" id="PF25372"/>
    </source>
</evidence>
<evidence type="ECO:0000256" key="1">
    <source>
        <dbReference type="SAM" id="MobiDB-lite"/>
    </source>
</evidence>
<feature type="domain" description="F-box/LRR-repeat protein 15-like leucin rich repeat" evidence="3">
    <location>
        <begin position="304"/>
        <end position="523"/>
    </location>
</feature>
<dbReference type="InterPro" id="IPR001810">
    <property type="entry name" value="F-box_dom"/>
</dbReference>